<accession>A0ABD1IYV7</accession>
<organism evidence="2 3">
    <name type="scientific">Coilia grayii</name>
    <name type="common">Gray's grenadier anchovy</name>
    <dbReference type="NCBI Taxonomy" id="363190"/>
    <lineage>
        <taxon>Eukaryota</taxon>
        <taxon>Metazoa</taxon>
        <taxon>Chordata</taxon>
        <taxon>Craniata</taxon>
        <taxon>Vertebrata</taxon>
        <taxon>Euteleostomi</taxon>
        <taxon>Actinopterygii</taxon>
        <taxon>Neopterygii</taxon>
        <taxon>Teleostei</taxon>
        <taxon>Clupei</taxon>
        <taxon>Clupeiformes</taxon>
        <taxon>Clupeoidei</taxon>
        <taxon>Engraulidae</taxon>
        <taxon>Coilinae</taxon>
        <taxon>Coilia</taxon>
    </lineage>
</organism>
<evidence type="ECO:0008006" key="4">
    <source>
        <dbReference type="Google" id="ProtNLM"/>
    </source>
</evidence>
<dbReference type="CDD" id="cd22969">
    <property type="entry name" value="DD_IQCK"/>
    <property type="match status" value="1"/>
</dbReference>
<dbReference type="PANTHER" id="PTHR34927:SF1">
    <property type="entry name" value="IQ DOMAIN-CONTAINING PROTEIN K"/>
    <property type="match status" value="1"/>
</dbReference>
<evidence type="ECO:0000313" key="3">
    <source>
        <dbReference type="Proteomes" id="UP001591681"/>
    </source>
</evidence>
<evidence type="ECO:0000256" key="1">
    <source>
        <dbReference type="SAM" id="MobiDB-lite"/>
    </source>
</evidence>
<dbReference type="AlphaFoldDB" id="A0ABD1IYV7"/>
<evidence type="ECO:0000313" key="2">
    <source>
        <dbReference type="EMBL" id="KAL2078783.1"/>
    </source>
</evidence>
<dbReference type="Proteomes" id="UP001591681">
    <property type="component" value="Unassembled WGS sequence"/>
</dbReference>
<reference evidence="2 3" key="1">
    <citation type="submission" date="2024-09" db="EMBL/GenBank/DDBJ databases">
        <title>A chromosome-level genome assembly of Gray's grenadier anchovy, Coilia grayii.</title>
        <authorList>
            <person name="Fu Z."/>
        </authorList>
    </citation>
    <scope>NUCLEOTIDE SEQUENCE [LARGE SCALE GENOMIC DNA]</scope>
    <source>
        <strain evidence="2">G4</strain>
        <tissue evidence="2">Muscle</tissue>
    </source>
</reference>
<protein>
    <recommendedName>
        <fullName evidence="4">IQ domain-containing protein K</fullName>
    </recommendedName>
</protein>
<dbReference type="InterPro" id="IPR043408">
    <property type="entry name" value="IQCK"/>
</dbReference>
<dbReference type="PANTHER" id="PTHR34927">
    <property type="entry name" value="IQ DOMAIN-CONTAINING PROTEIN K"/>
    <property type="match status" value="1"/>
</dbReference>
<comment type="caution">
    <text evidence="2">The sequence shown here is derived from an EMBL/GenBank/DDBJ whole genome shotgun (WGS) entry which is preliminary data.</text>
</comment>
<keyword evidence="3" id="KW-1185">Reference proteome</keyword>
<feature type="region of interest" description="Disordered" evidence="1">
    <location>
        <begin position="92"/>
        <end position="119"/>
    </location>
</feature>
<proteinExistence type="predicted"/>
<dbReference type="InterPro" id="IPR000048">
    <property type="entry name" value="IQ_motif_EF-hand-BS"/>
</dbReference>
<dbReference type="Pfam" id="PF00612">
    <property type="entry name" value="IQ"/>
    <property type="match status" value="1"/>
</dbReference>
<sequence length="396" mass="44440">MAKIVGAKKSIWQQICEEYEAAQPKPPAAWSDNSSASSTLITQYSASKHSPVFYGLATAKVAVDVEPLQDFDPLLCHPALAGHAVLERQREPFAPTTRPPQPSAPTARPPEGSEPLPEQRPTTCYLQEALFPVLLPGLEAMLIEAQKHHCLQRKRSAFNACDFLTHWLYNNNPKRAGHPPTELLHIPFVTHWLSTHPRPSIPLSLLLSDDEAALLIQSFWRGYKVRVCSEVQELRVWQKELREERRNINQTVQESRVGFELTDFEEPEQQNQSDVSIQVLSPTPQSTVVHTPVTMTTPEAGVDFLTPSMLHSEVTTPVATVPNVHDPSVAVISPSLPNTPYPNPHTHYNHAYECVCVCERQSSSHRCSTHTYPNPYTHYNHAYECVCVCVCQRQSL</sequence>
<dbReference type="EMBL" id="JBHFQA010000023">
    <property type="protein sequence ID" value="KAL2078783.1"/>
    <property type="molecule type" value="Genomic_DNA"/>
</dbReference>
<dbReference type="CDD" id="cd23767">
    <property type="entry name" value="IQCD"/>
    <property type="match status" value="1"/>
</dbReference>
<gene>
    <name evidence="2" type="ORF">ACEWY4_026468</name>
</gene>
<name>A0ABD1IYV7_9TELE</name>